<evidence type="ECO:0000313" key="1">
    <source>
        <dbReference type="EMBL" id="SVC51567.1"/>
    </source>
</evidence>
<sequence length="106" mass="11796">MEQVIENLPSTESDQTPIRASAAILQEVLELARVHSRELQQIRGQIAVSQQEPNSYSAYFRTQQEMLRRFAAFSGTGELTQPIYVPGLDAVTEIAKQYDDSGNPIG</sequence>
<proteinExistence type="predicted"/>
<dbReference type="AlphaFoldDB" id="A0A382MUX9"/>
<name>A0A382MUX9_9ZZZZ</name>
<gene>
    <name evidence="1" type="ORF">METZ01_LOCUS304421</name>
</gene>
<organism evidence="1">
    <name type="scientific">marine metagenome</name>
    <dbReference type="NCBI Taxonomy" id="408172"/>
    <lineage>
        <taxon>unclassified sequences</taxon>
        <taxon>metagenomes</taxon>
        <taxon>ecological metagenomes</taxon>
    </lineage>
</organism>
<protein>
    <submittedName>
        <fullName evidence="1">Uncharacterized protein</fullName>
    </submittedName>
</protein>
<dbReference type="EMBL" id="UINC01095462">
    <property type="protein sequence ID" value="SVC51567.1"/>
    <property type="molecule type" value="Genomic_DNA"/>
</dbReference>
<reference evidence="1" key="1">
    <citation type="submission" date="2018-05" db="EMBL/GenBank/DDBJ databases">
        <authorList>
            <person name="Lanie J.A."/>
            <person name="Ng W.-L."/>
            <person name="Kazmierczak K.M."/>
            <person name="Andrzejewski T.M."/>
            <person name="Davidsen T.M."/>
            <person name="Wayne K.J."/>
            <person name="Tettelin H."/>
            <person name="Glass J.I."/>
            <person name="Rusch D."/>
            <person name="Podicherti R."/>
            <person name="Tsui H.-C.T."/>
            <person name="Winkler M.E."/>
        </authorList>
    </citation>
    <scope>NUCLEOTIDE SEQUENCE</scope>
</reference>
<accession>A0A382MUX9</accession>